<feature type="region of interest" description="Disordered" evidence="1">
    <location>
        <begin position="130"/>
        <end position="179"/>
    </location>
</feature>
<dbReference type="KEGG" id="moc:BB934_21680"/>
<protein>
    <recommendedName>
        <fullName evidence="3">Tlde1 domain-containing protein</fullName>
    </recommendedName>
</protein>
<dbReference type="RefSeq" id="WP_099511510.1">
    <property type="nucleotide sequence ID" value="NZ_CP016616.1"/>
</dbReference>
<dbReference type="EMBL" id="CP016616">
    <property type="protein sequence ID" value="ANY80516.1"/>
    <property type="molecule type" value="Genomic_DNA"/>
</dbReference>
<gene>
    <name evidence="4" type="ORF">BB934_21680</name>
</gene>
<keyword evidence="2" id="KW-0732">Signal</keyword>
<proteinExistence type="predicted"/>
<dbReference type="InterPro" id="IPR021225">
    <property type="entry name" value="Tlde1_dom"/>
</dbReference>
<reference evidence="4" key="1">
    <citation type="submission" date="2016-07" db="EMBL/GenBank/DDBJ databases">
        <title>Microvirga ossetica sp. nov. a new species of rhizobia isolated from root nodules of the legume species Vicia alpestris Steven originated from North Ossetia region in the Caucasus.</title>
        <authorList>
            <person name="Safronova V.I."/>
            <person name="Kuznetsova I.G."/>
            <person name="Sazanova A.L."/>
            <person name="Belimov A."/>
            <person name="Andronov E."/>
            <person name="Osledkin Y.S."/>
            <person name="Onishchuk O.P."/>
            <person name="Kurchak O.N."/>
            <person name="Shaposhnikov A.I."/>
            <person name="Willems A."/>
            <person name="Tikhonovich I.A."/>
        </authorList>
    </citation>
    <scope>NUCLEOTIDE SEQUENCE [LARGE SCALE GENOMIC DNA]</scope>
    <source>
        <strain evidence="4">V5/3M</strain>
    </source>
</reference>
<feature type="domain" description="Tlde1" evidence="3">
    <location>
        <begin position="247"/>
        <end position="350"/>
    </location>
</feature>
<organism evidence="4">
    <name type="scientific">Microvirga ossetica</name>
    <dbReference type="NCBI Taxonomy" id="1882682"/>
    <lineage>
        <taxon>Bacteria</taxon>
        <taxon>Pseudomonadati</taxon>
        <taxon>Pseudomonadota</taxon>
        <taxon>Alphaproteobacteria</taxon>
        <taxon>Hyphomicrobiales</taxon>
        <taxon>Methylobacteriaceae</taxon>
        <taxon>Microvirga</taxon>
    </lineage>
</organism>
<feature type="compositionally biased region" description="Pro residues" evidence="1">
    <location>
        <begin position="131"/>
        <end position="143"/>
    </location>
</feature>
<dbReference type="Pfam" id="PF10908">
    <property type="entry name" value="Tlde1_dom"/>
    <property type="match status" value="1"/>
</dbReference>
<evidence type="ECO:0000313" key="4">
    <source>
        <dbReference type="EMBL" id="ANY80516.1"/>
    </source>
</evidence>
<feature type="compositionally biased region" description="Low complexity" evidence="1">
    <location>
        <begin position="160"/>
        <end position="178"/>
    </location>
</feature>
<evidence type="ECO:0000256" key="2">
    <source>
        <dbReference type="SAM" id="SignalP"/>
    </source>
</evidence>
<feature type="signal peptide" evidence="2">
    <location>
        <begin position="1"/>
        <end position="37"/>
    </location>
</feature>
<name>A0A1B2EKL2_9HYPH</name>
<evidence type="ECO:0000256" key="1">
    <source>
        <dbReference type="SAM" id="MobiDB-lite"/>
    </source>
</evidence>
<dbReference type="OrthoDB" id="9816088at2"/>
<feature type="chain" id="PRO_5008536225" description="Tlde1 domain-containing protein" evidence="2">
    <location>
        <begin position="38"/>
        <end position="375"/>
    </location>
</feature>
<dbReference type="AlphaFoldDB" id="A0A1B2EKL2"/>
<accession>A0A1B2EKL2</accession>
<evidence type="ECO:0000259" key="3">
    <source>
        <dbReference type="Pfam" id="PF10908"/>
    </source>
</evidence>
<sequence length="375" mass="39812">MLHKSFPAGRRAPRRHRRSFFLTAALVAISMSPAAYFADFRRPADAPPAESVAPPAGAPERVKTAAPFDMALVDPKPALNPDALALSRNAPLHSGFRRQLPERDAGTELPAVAAQEPPQPAPEIEVAEATPPEPVPVPLPVPRPAELRTPKSPSLRQQMASASAAPATPRAAAPASAPQDNRSFMEKLFGVRPASSPANALSYASVDDATGSIAPSARFSPVPEIGGGGTAVYDIVAQVVTLPNGERLEAHSGLGDMMDNPRHVNVRMRGATPPGTYVVTEREALFHGVRALRLTPVGGSAAIYGRNGILAHTYMLGPRGDSNGCVSFRNYDRFLQAYLRGEVKRLVVTAGRGQDLLPRVANNRPASIRRSARAI</sequence>